<comment type="caution">
    <text evidence="2">The sequence shown here is derived from an EMBL/GenBank/DDBJ whole genome shotgun (WGS) entry which is preliminary data.</text>
</comment>
<protein>
    <submittedName>
        <fullName evidence="2">Septum formation initiator family protein</fullName>
    </submittedName>
</protein>
<dbReference type="OrthoDB" id="2382043at2"/>
<dbReference type="AlphaFoldDB" id="A0A5J5G843"/>
<reference evidence="2 3" key="1">
    <citation type="submission" date="2019-09" db="EMBL/GenBank/DDBJ databases">
        <title>Bacillus ochoae sp. nov., Paenibacillus whitsoniae sp. nov., Paenibacillus spiritus sp. nov. Isolated from the Mars Exploration Rover during spacecraft assembly.</title>
        <authorList>
            <person name="Seuylemezian A."/>
            <person name="Vaishampayan P."/>
        </authorList>
    </citation>
    <scope>NUCLEOTIDE SEQUENCE [LARGE SCALE GENOMIC DNA]</scope>
    <source>
        <strain evidence="2 3">MER_111</strain>
    </source>
</reference>
<dbReference type="Proteomes" id="UP000367750">
    <property type="component" value="Unassembled WGS sequence"/>
</dbReference>
<dbReference type="Pfam" id="PF04977">
    <property type="entry name" value="DivIC"/>
    <property type="match status" value="1"/>
</dbReference>
<evidence type="ECO:0000256" key="1">
    <source>
        <dbReference type="SAM" id="Phobius"/>
    </source>
</evidence>
<gene>
    <name evidence="2" type="ORF">F4V43_12870</name>
</gene>
<evidence type="ECO:0000313" key="3">
    <source>
        <dbReference type="Proteomes" id="UP000367750"/>
    </source>
</evidence>
<sequence length="114" mass="12793">MNRFATTEETVSSSRPPAKTAGVRRRKIMWMTTVVLFFAWAGYIFVAQSAAISDKSGALARKQEAKAGADQSLNQLKYEVSRLGDNEYIGELARKRYNMYKPGEVPIRVEDNGQ</sequence>
<keyword evidence="1" id="KW-1133">Transmembrane helix</keyword>
<keyword evidence="3" id="KW-1185">Reference proteome</keyword>
<dbReference type="InterPro" id="IPR007060">
    <property type="entry name" value="FtsL/DivIC"/>
</dbReference>
<accession>A0A5J5G843</accession>
<keyword evidence="1" id="KW-0472">Membrane</keyword>
<dbReference type="EMBL" id="VYKK01000016">
    <property type="protein sequence ID" value="KAA9003605.1"/>
    <property type="molecule type" value="Genomic_DNA"/>
</dbReference>
<name>A0A5J5G843_9BACL</name>
<proteinExistence type="predicted"/>
<dbReference type="RefSeq" id="WP_150458660.1">
    <property type="nucleotide sequence ID" value="NZ_VYKK01000016.1"/>
</dbReference>
<organism evidence="2 3">
    <name type="scientific">Paenibacillus spiritus</name>
    <dbReference type="NCBI Taxonomy" id="2496557"/>
    <lineage>
        <taxon>Bacteria</taxon>
        <taxon>Bacillati</taxon>
        <taxon>Bacillota</taxon>
        <taxon>Bacilli</taxon>
        <taxon>Bacillales</taxon>
        <taxon>Paenibacillaceae</taxon>
        <taxon>Paenibacillus</taxon>
    </lineage>
</organism>
<evidence type="ECO:0000313" key="2">
    <source>
        <dbReference type="EMBL" id="KAA9003605.1"/>
    </source>
</evidence>
<keyword evidence="1" id="KW-0812">Transmembrane</keyword>
<feature type="transmembrane region" description="Helical" evidence="1">
    <location>
        <begin position="28"/>
        <end position="46"/>
    </location>
</feature>